<feature type="transmembrane region" description="Helical" evidence="11">
    <location>
        <begin position="20"/>
        <end position="40"/>
    </location>
</feature>
<dbReference type="STRING" id="1548547.BA177_09510"/>
<accession>A0A193LFU3</accession>
<dbReference type="AlphaFoldDB" id="A0A193LFU3"/>
<reference evidence="13 14" key="1">
    <citation type="submission" date="2016-06" db="EMBL/GenBank/DDBJ databases">
        <title>Complete genome sequence of a deep-branching marine Gamma Proteobacterium Woeseia oceani type strain XK5.</title>
        <authorList>
            <person name="Mu D."/>
            <person name="Du Z."/>
        </authorList>
    </citation>
    <scope>NUCLEOTIDE SEQUENCE [LARGE SCALE GENOMIC DNA]</scope>
    <source>
        <strain evidence="13 14">XK5</strain>
    </source>
</reference>
<keyword evidence="5" id="KW-0997">Cell inner membrane</keyword>
<organism evidence="13 14">
    <name type="scientific">Woeseia oceani</name>
    <dbReference type="NCBI Taxonomy" id="1548547"/>
    <lineage>
        <taxon>Bacteria</taxon>
        <taxon>Pseudomonadati</taxon>
        <taxon>Pseudomonadota</taxon>
        <taxon>Gammaproteobacteria</taxon>
        <taxon>Woeseiales</taxon>
        <taxon>Woeseiaceae</taxon>
        <taxon>Woeseia</taxon>
    </lineage>
</organism>
<evidence type="ECO:0000259" key="12">
    <source>
        <dbReference type="Pfam" id="PF12019"/>
    </source>
</evidence>
<keyword evidence="3" id="KW-1003">Cell membrane</keyword>
<dbReference type="EMBL" id="CP016268">
    <property type="protein sequence ID" value="ANO51405.1"/>
    <property type="molecule type" value="Genomic_DNA"/>
</dbReference>
<dbReference type="InterPro" id="IPR049875">
    <property type="entry name" value="TypeII_GspH"/>
</dbReference>
<evidence type="ECO:0000256" key="8">
    <source>
        <dbReference type="ARBA" id="ARBA00023136"/>
    </source>
</evidence>
<dbReference type="Proteomes" id="UP000092695">
    <property type="component" value="Chromosome"/>
</dbReference>
<evidence type="ECO:0000256" key="6">
    <source>
        <dbReference type="ARBA" id="ARBA00022692"/>
    </source>
</evidence>
<dbReference type="GO" id="GO:0005886">
    <property type="term" value="C:plasma membrane"/>
    <property type="evidence" value="ECO:0007669"/>
    <property type="project" value="UniProtKB-SubCell"/>
</dbReference>
<keyword evidence="8 11" id="KW-0472">Membrane</keyword>
<dbReference type="Pfam" id="PF07963">
    <property type="entry name" value="N_methyl"/>
    <property type="match status" value="1"/>
</dbReference>
<gene>
    <name evidence="13" type="ORF">BA177_09510</name>
</gene>
<evidence type="ECO:0000256" key="3">
    <source>
        <dbReference type="ARBA" id="ARBA00022475"/>
    </source>
</evidence>
<comment type="subcellular location">
    <subcellularLocation>
        <location evidence="1">Cell inner membrane</location>
        <topology evidence="1">Single-pass membrane protein</topology>
    </subcellularLocation>
</comment>
<dbReference type="InterPro" id="IPR045584">
    <property type="entry name" value="Pilin-like"/>
</dbReference>
<evidence type="ECO:0000256" key="9">
    <source>
        <dbReference type="ARBA" id="ARBA00025772"/>
    </source>
</evidence>
<keyword evidence="14" id="KW-1185">Reference proteome</keyword>
<dbReference type="NCBIfam" id="TIGR01708">
    <property type="entry name" value="typeII_sec_gspH"/>
    <property type="match status" value="1"/>
</dbReference>
<proteinExistence type="inferred from homology"/>
<dbReference type="InterPro" id="IPR022346">
    <property type="entry name" value="T2SS_GspH"/>
</dbReference>
<feature type="domain" description="General secretion pathway GspH" evidence="12">
    <location>
        <begin position="49"/>
        <end position="180"/>
    </location>
</feature>
<dbReference type="InterPro" id="IPR012902">
    <property type="entry name" value="N_methyl_site"/>
</dbReference>
<keyword evidence="4" id="KW-0488">Methylation</keyword>
<name>A0A193LFU3_9GAMM</name>
<dbReference type="KEGG" id="woc:BA177_09510"/>
<evidence type="ECO:0000256" key="11">
    <source>
        <dbReference type="SAM" id="Phobius"/>
    </source>
</evidence>
<dbReference type="SUPFAM" id="SSF54523">
    <property type="entry name" value="Pili subunits"/>
    <property type="match status" value="1"/>
</dbReference>
<dbReference type="InterPro" id="IPR002416">
    <property type="entry name" value="T2SS_protein-GspH"/>
</dbReference>
<evidence type="ECO:0000313" key="14">
    <source>
        <dbReference type="Proteomes" id="UP000092695"/>
    </source>
</evidence>
<comment type="similarity">
    <text evidence="9">Belongs to the GSP H family.</text>
</comment>
<keyword evidence="7 11" id="KW-1133">Transmembrane helix</keyword>
<sequence>MALLARPNSRCRGFTLIEVLVVVVIVGIISAVVLMSTTLVRDDRELQQEAKRLSSLIALASDEALFQGRDLGLEFMRNSYRFVEYDPYLGQWNEIVGDDLLKTRVLPESLHLELAIEGRRVQLNEQPAETNNDKTDSINTREPTYTPHALILSSGELSPFQLSVLRESDRREFAVTVTAEGNVEVADAIDDER</sequence>
<evidence type="ECO:0000256" key="2">
    <source>
        <dbReference type="ARBA" id="ARBA00021549"/>
    </source>
</evidence>
<dbReference type="GO" id="GO:0015628">
    <property type="term" value="P:protein secretion by the type II secretion system"/>
    <property type="evidence" value="ECO:0007669"/>
    <property type="project" value="InterPro"/>
</dbReference>
<dbReference type="GO" id="GO:0015627">
    <property type="term" value="C:type II protein secretion system complex"/>
    <property type="evidence" value="ECO:0007669"/>
    <property type="project" value="InterPro"/>
</dbReference>
<dbReference type="Pfam" id="PF12019">
    <property type="entry name" value="GspH"/>
    <property type="match status" value="1"/>
</dbReference>
<evidence type="ECO:0000256" key="5">
    <source>
        <dbReference type="ARBA" id="ARBA00022519"/>
    </source>
</evidence>
<evidence type="ECO:0000256" key="10">
    <source>
        <dbReference type="ARBA" id="ARBA00030775"/>
    </source>
</evidence>
<dbReference type="PRINTS" id="PR00885">
    <property type="entry name" value="BCTERIALGSPH"/>
</dbReference>
<evidence type="ECO:0000313" key="13">
    <source>
        <dbReference type="EMBL" id="ANO51405.1"/>
    </source>
</evidence>
<evidence type="ECO:0000256" key="1">
    <source>
        <dbReference type="ARBA" id="ARBA00004377"/>
    </source>
</evidence>
<dbReference type="PROSITE" id="PS00409">
    <property type="entry name" value="PROKAR_NTER_METHYL"/>
    <property type="match status" value="1"/>
</dbReference>
<keyword evidence="6 11" id="KW-0812">Transmembrane</keyword>
<dbReference type="NCBIfam" id="TIGR02532">
    <property type="entry name" value="IV_pilin_GFxxxE"/>
    <property type="match status" value="1"/>
</dbReference>
<protein>
    <recommendedName>
        <fullName evidence="2">Type II secretion system protein H</fullName>
    </recommendedName>
    <alternativeName>
        <fullName evidence="10">General secretion pathway protein H</fullName>
    </alternativeName>
</protein>
<evidence type="ECO:0000256" key="4">
    <source>
        <dbReference type="ARBA" id="ARBA00022481"/>
    </source>
</evidence>
<dbReference type="RefSeq" id="WP_068615712.1">
    <property type="nucleotide sequence ID" value="NZ_CP016268.1"/>
</dbReference>
<dbReference type="Gene3D" id="3.55.40.10">
    <property type="entry name" value="minor pseudopilin epsh domain"/>
    <property type="match status" value="1"/>
</dbReference>
<evidence type="ECO:0000256" key="7">
    <source>
        <dbReference type="ARBA" id="ARBA00022989"/>
    </source>
</evidence>